<feature type="signal peptide" evidence="1">
    <location>
        <begin position="1"/>
        <end position="20"/>
    </location>
</feature>
<keyword evidence="1" id="KW-0732">Signal</keyword>
<evidence type="ECO:0000313" key="2">
    <source>
        <dbReference type="EMBL" id="MBJ2139051.1"/>
    </source>
</evidence>
<name>A0ABS0WKP8_9ALTE</name>
<reference evidence="2 3" key="1">
    <citation type="submission" date="2020-12" db="EMBL/GenBank/DDBJ databases">
        <title>Draft genome sequences of nine environmental bacterial isolates colonizing plastic.</title>
        <authorList>
            <person name="Borre I."/>
            <person name="Sonnenschein E.C."/>
        </authorList>
    </citation>
    <scope>NUCLEOTIDE SEQUENCE [LARGE SCALE GENOMIC DNA]</scope>
    <source>
        <strain evidence="2 3">IB30</strain>
    </source>
</reference>
<dbReference type="PROSITE" id="PS51257">
    <property type="entry name" value="PROKAR_LIPOPROTEIN"/>
    <property type="match status" value="1"/>
</dbReference>
<proteinExistence type="predicted"/>
<evidence type="ECO:0008006" key="4">
    <source>
        <dbReference type="Google" id="ProtNLM"/>
    </source>
</evidence>
<sequence length="135" mass="14858">MKNLLYLSACFFLVSGCAKSPGSSFVYYQSSVPTSCNLVVGLSQEDSQFEYKVTTDTRTATGNFVKSGQQVIFSELYASESAENSKIEVSALIKGDTLVIQNFGNRMNPFTLFSECDDKYLSLVRAGRDLTLVDI</sequence>
<gene>
    <name evidence="2" type="ORF">JEU11_21665</name>
</gene>
<feature type="chain" id="PRO_5047407036" description="Lipoprotein" evidence="1">
    <location>
        <begin position="21"/>
        <end position="135"/>
    </location>
</feature>
<dbReference type="Proteomes" id="UP000649232">
    <property type="component" value="Unassembled WGS sequence"/>
</dbReference>
<organism evidence="2 3">
    <name type="scientific">Paraglaciecola chathamensis</name>
    <dbReference type="NCBI Taxonomy" id="368405"/>
    <lineage>
        <taxon>Bacteria</taxon>
        <taxon>Pseudomonadati</taxon>
        <taxon>Pseudomonadota</taxon>
        <taxon>Gammaproteobacteria</taxon>
        <taxon>Alteromonadales</taxon>
        <taxon>Alteromonadaceae</taxon>
        <taxon>Paraglaciecola</taxon>
    </lineage>
</organism>
<evidence type="ECO:0000256" key="1">
    <source>
        <dbReference type="SAM" id="SignalP"/>
    </source>
</evidence>
<comment type="caution">
    <text evidence="2">The sequence shown here is derived from an EMBL/GenBank/DDBJ whole genome shotgun (WGS) entry which is preliminary data.</text>
</comment>
<accession>A0ABS0WKP8</accession>
<evidence type="ECO:0000313" key="3">
    <source>
        <dbReference type="Proteomes" id="UP000649232"/>
    </source>
</evidence>
<dbReference type="EMBL" id="JAEILT010000074">
    <property type="protein sequence ID" value="MBJ2139051.1"/>
    <property type="molecule type" value="Genomic_DNA"/>
</dbReference>
<dbReference type="RefSeq" id="WP_198826201.1">
    <property type="nucleotide sequence ID" value="NZ_JAEILT010000074.1"/>
</dbReference>
<protein>
    <recommendedName>
        <fullName evidence="4">Lipoprotein</fullName>
    </recommendedName>
</protein>